<keyword evidence="4" id="KW-1185">Reference proteome</keyword>
<evidence type="ECO:0000313" key="3">
    <source>
        <dbReference type="EMBL" id="MEW9805621.1"/>
    </source>
</evidence>
<reference evidence="3 4" key="1">
    <citation type="submission" date="2024-06" db="EMBL/GenBank/DDBJ databases">
        <authorList>
            <person name="Tuo L."/>
        </authorList>
    </citation>
    <scope>NUCLEOTIDE SEQUENCE [LARGE SCALE GENOMIC DNA]</scope>
    <source>
        <strain evidence="3 4">ZMM04-5</strain>
    </source>
</reference>
<dbReference type="EMBL" id="JBFOCI010000002">
    <property type="protein sequence ID" value="MEW9805621.1"/>
    <property type="molecule type" value="Genomic_DNA"/>
</dbReference>
<dbReference type="InterPro" id="IPR029052">
    <property type="entry name" value="Metallo-depent_PP-like"/>
</dbReference>
<evidence type="ECO:0000256" key="1">
    <source>
        <dbReference type="ARBA" id="ARBA00005662"/>
    </source>
</evidence>
<name>A0ABV3QX28_9HYPH</name>
<dbReference type="SUPFAM" id="SSF56300">
    <property type="entry name" value="Metallo-dependent phosphatases"/>
    <property type="match status" value="1"/>
</dbReference>
<sequence length="418" mass="45414">MPKAGPSIFLGGDAMLTEPWSEIDDPAFLRLVAEMRAAAVTVVNLETVIHQQTGYAQPECGGTYMVSPPAIATELKWAGIDMLACANNHAFDYGSAGVLETLEHVAEAGLALAGTGRDLQAARAPAFFGSDAGTVGLVSMASTFVPYGRASASRPDMHGRPGLNPLRPTKRIAATLPASVAARLPGRFGRQLAQGRTARFFGLRVLAADQARLDLFRHTVLPADLEANLEAIGSAAAQADVTIASIHAHIQRSWLRRFAHRAIERGADVVFVQGPHEVRAIEFHAGKPIFYSLGDFVYQPHRITRFPSEMYEAFGLGPEATVRDLWPIWERGTGLGSKRKTFEAVAAVLQFDGRRIERIRLLPLDLQFDADAEIRGRPRLADARLGRKIIEEIAALSRRRGTIVRYDAALNEGIVEPA</sequence>
<accession>A0ABV3QX28</accession>
<dbReference type="InterPro" id="IPR052169">
    <property type="entry name" value="CW_Biosynth-Accessory"/>
</dbReference>
<proteinExistence type="inferred from homology"/>
<organism evidence="3 4">
    <name type="scientific">Mesorhizobium marinum</name>
    <dbReference type="NCBI Taxonomy" id="3228790"/>
    <lineage>
        <taxon>Bacteria</taxon>
        <taxon>Pseudomonadati</taxon>
        <taxon>Pseudomonadota</taxon>
        <taxon>Alphaproteobacteria</taxon>
        <taxon>Hyphomicrobiales</taxon>
        <taxon>Phyllobacteriaceae</taxon>
        <taxon>Mesorhizobium</taxon>
    </lineage>
</organism>
<dbReference type="PANTHER" id="PTHR33393:SF13">
    <property type="entry name" value="PGA BIOSYNTHESIS PROTEIN CAPA"/>
    <property type="match status" value="1"/>
</dbReference>
<dbReference type="PANTHER" id="PTHR33393">
    <property type="entry name" value="POLYGLUTAMINE SYNTHESIS ACCESSORY PROTEIN RV0574C-RELATED"/>
    <property type="match status" value="1"/>
</dbReference>
<dbReference type="CDD" id="cd07381">
    <property type="entry name" value="MPP_CapA"/>
    <property type="match status" value="1"/>
</dbReference>
<dbReference type="Pfam" id="PF09587">
    <property type="entry name" value="PGA_cap"/>
    <property type="match status" value="1"/>
</dbReference>
<dbReference type="InterPro" id="IPR019079">
    <property type="entry name" value="Capsule_synth_CapA"/>
</dbReference>
<comment type="similarity">
    <text evidence="1">Belongs to the CapA family.</text>
</comment>
<protein>
    <submittedName>
        <fullName evidence="3">CapA family protein</fullName>
    </submittedName>
</protein>
<dbReference type="Proteomes" id="UP001556196">
    <property type="component" value="Unassembled WGS sequence"/>
</dbReference>
<comment type="caution">
    <text evidence="3">The sequence shown here is derived from an EMBL/GenBank/DDBJ whole genome shotgun (WGS) entry which is preliminary data.</text>
</comment>
<dbReference type="RefSeq" id="WP_367722713.1">
    <property type="nucleotide sequence ID" value="NZ_JBFOCI010000002.1"/>
</dbReference>
<evidence type="ECO:0000259" key="2">
    <source>
        <dbReference type="SMART" id="SM00854"/>
    </source>
</evidence>
<feature type="domain" description="Capsule synthesis protein CapA" evidence="2">
    <location>
        <begin position="7"/>
        <end position="300"/>
    </location>
</feature>
<evidence type="ECO:0000313" key="4">
    <source>
        <dbReference type="Proteomes" id="UP001556196"/>
    </source>
</evidence>
<gene>
    <name evidence="3" type="ORF">ABUE31_06475</name>
</gene>
<dbReference type="SMART" id="SM00854">
    <property type="entry name" value="PGA_cap"/>
    <property type="match status" value="1"/>
</dbReference>